<dbReference type="AlphaFoldDB" id="A0A7W1YFI6"/>
<dbReference type="Pfam" id="PF13125">
    <property type="entry name" value="DUF3958"/>
    <property type="match status" value="1"/>
</dbReference>
<reference evidence="1 2" key="1">
    <citation type="submission" date="2020-08" db="EMBL/GenBank/DDBJ databases">
        <title>Listeria ohnekaius sp. nov. and Listeria portnoyii sp. nov. isolated from non-agricultural and natural environments.</title>
        <authorList>
            <person name="Weller D."/>
            <person name="Belias A.M."/>
            <person name="Liao J."/>
            <person name="Guo S."/>
            <person name="Orsi R.H."/>
            <person name="Wiedmann M."/>
        </authorList>
    </citation>
    <scope>NUCLEOTIDE SEQUENCE [LARGE SCALE GENOMIC DNA]</scope>
    <source>
        <strain evidence="1 2">FSL W9-0585</strain>
    </source>
</reference>
<evidence type="ECO:0000313" key="2">
    <source>
        <dbReference type="Proteomes" id="UP000548787"/>
    </source>
</evidence>
<dbReference type="InterPro" id="IPR025014">
    <property type="entry name" value="DUF3958"/>
</dbReference>
<dbReference type="EMBL" id="JABJVM010000003">
    <property type="protein sequence ID" value="MBA3925682.1"/>
    <property type="molecule type" value="Genomic_DNA"/>
</dbReference>
<comment type="caution">
    <text evidence="1">The sequence shown here is derived from an EMBL/GenBank/DDBJ whole genome shotgun (WGS) entry which is preliminary data.</text>
</comment>
<organism evidence="1 2">
    <name type="scientific">Listeria rustica</name>
    <dbReference type="NCBI Taxonomy" id="2713503"/>
    <lineage>
        <taxon>Bacteria</taxon>
        <taxon>Bacillati</taxon>
        <taxon>Bacillota</taxon>
        <taxon>Bacilli</taxon>
        <taxon>Bacillales</taxon>
        <taxon>Listeriaceae</taxon>
        <taxon>Listeria</taxon>
    </lineage>
</organism>
<dbReference type="RefSeq" id="WP_181675893.1">
    <property type="nucleotide sequence ID" value="NZ_JABJVM010000003.1"/>
</dbReference>
<keyword evidence="2" id="KW-1185">Reference proteome</keyword>
<sequence>MNEADKEMDRWNQRLRNLGDDQFANERELRRHERLQDEVDYVHRQGDRLFQELGSVWHQDPEMARFLDDQRDGYSRRRFQVMDGLAEERARMEREKRMLLERESDYYEARRKLALGGEWA</sequence>
<name>A0A7W1YFI6_9LIST</name>
<evidence type="ECO:0000313" key="1">
    <source>
        <dbReference type="EMBL" id="MBA3925682.1"/>
    </source>
</evidence>
<gene>
    <name evidence="1" type="ORF">HPK16_04930</name>
</gene>
<dbReference type="Proteomes" id="UP000548787">
    <property type="component" value="Unassembled WGS sequence"/>
</dbReference>
<protein>
    <submittedName>
        <fullName evidence="1">DUF3958 family protein</fullName>
    </submittedName>
</protein>
<accession>A0A7W1YFI6</accession>
<proteinExistence type="predicted"/>